<dbReference type="EMBL" id="CP042914">
    <property type="protein sequence ID" value="QEG38347.1"/>
    <property type="molecule type" value="Genomic_DNA"/>
</dbReference>
<proteinExistence type="predicted"/>
<dbReference type="Gene3D" id="3.40.50.150">
    <property type="entry name" value="Vaccinia Virus protein VP39"/>
    <property type="match status" value="1"/>
</dbReference>
<reference evidence="1 2" key="1">
    <citation type="submission" date="2019-08" db="EMBL/GenBank/DDBJ databases">
        <title>Deep-cultivation of Planctomycetes and their phenomic and genomic characterization uncovers novel biology.</title>
        <authorList>
            <person name="Wiegand S."/>
            <person name="Jogler M."/>
            <person name="Boedeker C."/>
            <person name="Pinto D."/>
            <person name="Vollmers J."/>
            <person name="Rivas-Marin E."/>
            <person name="Kohn T."/>
            <person name="Peeters S.H."/>
            <person name="Heuer A."/>
            <person name="Rast P."/>
            <person name="Oberbeckmann S."/>
            <person name="Bunk B."/>
            <person name="Jeske O."/>
            <person name="Meyerdierks A."/>
            <person name="Storesund J.E."/>
            <person name="Kallscheuer N."/>
            <person name="Luecker S."/>
            <person name="Lage O.M."/>
            <person name="Pohl T."/>
            <person name="Merkel B.J."/>
            <person name="Hornburger P."/>
            <person name="Mueller R.-W."/>
            <person name="Bruemmer F."/>
            <person name="Labrenz M."/>
            <person name="Spormann A.M."/>
            <person name="Op den Camp H."/>
            <person name="Overmann J."/>
            <person name="Amann R."/>
            <person name="Jetten M.S.M."/>
            <person name="Mascher T."/>
            <person name="Medema M.H."/>
            <person name="Devos D.P."/>
            <person name="Kaster A.-K."/>
            <person name="Ovreas L."/>
            <person name="Rohde M."/>
            <person name="Galperin M.Y."/>
            <person name="Jogler C."/>
        </authorList>
    </citation>
    <scope>NUCLEOTIDE SEQUENCE [LARGE SCALE GENOMIC DNA]</scope>
    <source>
        <strain evidence="1 2">UC8</strain>
    </source>
</reference>
<organism evidence="1 2">
    <name type="scientific">Roseimaritima ulvae</name>
    <dbReference type="NCBI Taxonomy" id="980254"/>
    <lineage>
        <taxon>Bacteria</taxon>
        <taxon>Pseudomonadati</taxon>
        <taxon>Planctomycetota</taxon>
        <taxon>Planctomycetia</taxon>
        <taxon>Pirellulales</taxon>
        <taxon>Pirellulaceae</taxon>
        <taxon>Roseimaritima</taxon>
    </lineage>
</organism>
<evidence type="ECO:0000313" key="2">
    <source>
        <dbReference type="Proteomes" id="UP000325286"/>
    </source>
</evidence>
<dbReference type="Pfam" id="PF13578">
    <property type="entry name" value="Methyltransf_24"/>
    <property type="match status" value="1"/>
</dbReference>
<dbReference type="AlphaFoldDB" id="A0A5B9QGW9"/>
<dbReference type="RefSeq" id="WP_084426679.1">
    <property type="nucleotide sequence ID" value="NZ_CP042914.1"/>
</dbReference>
<keyword evidence="2" id="KW-1185">Reference proteome</keyword>
<dbReference type="KEGG" id="rul:UC8_03040"/>
<protein>
    <recommendedName>
        <fullName evidence="3">Class I SAM-dependent methyltransferase</fullName>
    </recommendedName>
</protein>
<dbReference type="Proteomes" id="UP000325286">
    <property type="component" value="Chromosome"/>
</dbReference>
<sequence>MITDDEYSRLESLEGKLSSREGRCLAEFAATVACEHAIVELGSFKGKSACYLGVGSRDGFQAPVYAVDLWDLHDWEEYAASEVFATWRQQVSQLDVSQLVTPIRCDSAIAGRLFALDVGLLFIDGNHRFEAVQQDFFAWQSKVISGGVVAFHDYANPQHGEGVRRFVDQFVAPSQHWAEGEVIDSMYVTRRLTPQDVTETATDTPSPAAESWTFVANDELREQLRMRPPQYGLDLSLIVPRREQDGIYVDTHSPHYAPLQQKYQHAPQSPPLLDRVDIMCRYCPLGATCCFPRHSAEERDEILHSSDRASWCQTGAWGGEVDFVYPYIISEARGEELRYSLRSLEANYVGTPRVWLIGDKPDWYQGNHVPHQRLSPRSHLARLDRAAKMRLLLKQRSIANEFVWMMDDLYFLQPVTLQELRWRWKRADMDAARLATFKPKNAWQTEKLWTWQALKKAGRPLDDQSTHMPLVYEKNKLRRLLKKYRLAVNPLVDDTLYLNEYATYLPRDVSEVLYIEAGQPSAEKIRQRAKPALIMNHVDDAYTPAMQKVLAEWFPERSRWER</sequence>
<name>A0A5B9QGW9_9BACT</name>
<evidence type="ECO:0008006" key="3">
    <source>
        <dbReference type="Google" id="ProtNLM"/>
    </source>
</evidence>
<accession>A0A5B9QGW9</accession>
<gene>
    <name evidence="1" type="ORF">UC8_03040</name>
</gene>
<dbReference type="OrthoDB" id="240750at2"/>
<dbReference type="InterPro" id="IPR029063">
    <property type="entry name" value="SAM-dependent_MTases_sf"/>
</dbReference>
<evidence type="ECO:0000313" key="1">
    <source>
        <dbReference type="EMBL" id="QEG38347.1"/>
    </source>
</evidence>